<dbReference type="RefSeq" id="WP_310093790.1">
    <property type="nucleotide sequence ID" value="NZ_JAVDTT010000003.1"/>
</dbReference>
<dbReference type="InterPro" id="IPR013783">
    <property type="entry name" value="Ig-like_fold"/>
</dbReference>
<keyword evidence="2" id="KW-0732">Signal</keyword>
<evidence type="ECO:0000256" key="1">
    <source>
        <dbReference type="ARBA" id="ARBA00022553"/>
    </source>
</evidence>
<dbReference type="Pfam" id="PF07494">
    <property type="entry name" value="Reg_prop"/>
    <property type="match status" value="4"/>
</dbReference>
<evidence type="ECO:0000313" key="4">
    <source>
        <dbReference type="EMBL" id="MDR6842176.1"/>
    </source>
</evidence>
<feature type="chain" id="PRO_5046747914" evidence="2">
    <location>
        <begin position="19"/>
        <end position="786"/>
    </location>
</feature>
<evidence type="ECO:0000259" key="3">
    <source>
        <dbReference type="Pfam" id="PF07495"/>
    </source>
</evidence>
<dbReference type="InterPro" id="IPR011110">
    <property type="entry name" value="Reg_prop"/>
</dbReference>
<keyword evidence="5" id="KW-1185">Reference proteome</keyword>
<dbReference type="Gene3D" id="2.60.40.10">
    <property type="entry name" value="Immunoglobulins"/>
    <property type="match status" value="1"/>
</dbReference>
<dbReference type="Gene3D" id="2.130.10.10">
    <property type="entry name" value="YVTN repeat-like/Quinoprotein amine dehydrogenase"/>
    <property type="match status" value="3"/>
</dbReference>
<dbReference type="SUPFAM" id="SSF63829">
    <property type="entry name" value="Calcium-dependent phosphotriesterase"/>
    <property type="match status" value="2"/>
</dbReference>
<dbReference type="InterPro" id="IPR011123">
    <property type="entry name" value="Y_Y_Y"/>
</dbReference>
<sequence length="786" mass="85789">MQPLIVLVSVLASVSSLAAPVETAPTAEYQNIIRGYGHEDGFSQNAVTALLQGQDGYLWLGTFGGLVRFDGEKFTTLRATHGNPVRLDPKDRGGPGSDRIVVLREDAKGRIWIGTQDGGLSLYDHGRFQQLRICGGTCQVIALSSQVAGTLWATTDAGVFRIDTDTLRATLIEDKTAGIYTRVAVGNDAHAYVNGVGKRMGRIAGEGIVPVPLPQGISSTWQMVELGGNIWMMTNKGLYRFDPLRSSWTPKSVEVDASLVESQDGTLWVSTKSGRLLHTDLSGELQPFSGLPPMSVNAVWRDRNGTLWLGSGGKGLWSAQLSKAILRGNTDDHSVFGAGGRAVVGDGMGGTWLGFACGGVRHRLEDGTYETPRTSIVKKEECVVSLLRDAEGNLWLGTAHAGLQRIAGGVAETIPSSSNFANLQIWQSDDGDYWLAADGHTFKVQRTNAGVFALSQPVKVLEGLTVKKMIDARKGGVWFVGDYGVVRLDKDRIVERWTPEQGLSSRFARSLYEDSRGVLWIGTYGAGLNRIENGRITHYDESNGLFDDTVSCILADGTGQMWLGGNRGISVLPSASQQGEKFESVPFAVSSGSVSFELNGGTQSACHQDEKGHLWFALVRGFAEIDPAKLVEVSALTPRVHIERVTSAGLKHDPLKTVVLDTSAQLLEIEYTAINLTNPDQLSFRYRMSGVDSKWTNAGSTRNIIFQDVPWGEHVFEVQARNRGGSWSPSATVRISRPIPWYQRQWLWPLIALLALLTVMWRTREYQSSSRHNDRLGRITGRGMRG</sequence>
<proteinExistence type="predicted"/>
<organism evidence="4 5">
    <name type="scientific">Pseudoxanthomonas sacheonensis</name>
    <dbReference type="NCBI Taxonomy" id="443615"/>
    <lineage>
        <taxon>Bacteria</taxon>
        <taxon>Pseudomonadati</taxon>
        <taxon>Pseudomonadota</taxon>
        <taxon>Gammaproteobacteria</taxon>
        <taxon>Lysobacterales</taxon>
        <taxon>Lysobacteraceae</taxon>
        <taxon>Pseudoxanthomonas</taxon>
    </lineage>
</organism>
<dbReference type="Proteomes" id="UP001254759">
    <property type="component" value="Unassembled WGS sequence"/>
</dbReference>
<dbReference type="EMBL" id="JAVDTT010000003">
    <property type="protein sequence ID" value="MDR6842176.1"/>
    <property type="molecule type" value="Genomic_DNA"/>
</dbReference>
<dbReference type="InterPro" id="IPR015943">
    <property type="entry name" value="WD40/YVTN_repeat-like_dom_sf"/>
</dbReference>
<reference evidence="4 5" key="1">
    <citation type="submission" date="2023-07" db="EMBL/GenBank/DDBJ databases">
        <title>Sorghum-associated microbial communities from plants grown in Nebraska, USA.</title>
        <authorList>
            <person name="Schachtman D."/>
        </authorList>
    </citation>
    <scope>NUCLEOTIDE SEQUENCE [LARGE SCALE GENOMIC DNA]</scope>
    <source>
        <strain evidence="4 5">BE107</strain>
    </source>
</reference>
<dbReference type="Pfam" id="PF07495">
    <property type="entry name" value="Y_Y_Y"/>
    <property type="match status" value="1"/>
</dbReference>
<name>A0ABU1RTR6_9GAMM</name>
<evidence type="ECO:0000313" key="5">
    <source>
        <dbReference type="Proteomes" id="UP001254759"/>
    </source>
</evidence>
<protein>
    <submittedName>
        <fullName evidence="4">Ligand-binding sensor domain-containing protein</fullName>
    </submittedName>
</protein>
<dbReference type="PANTHER" id="PTHR43547:SF2">
    <property type="entry name" value="HYBRID SIGNAL TRANSDUCTION HISTIDINE KINASE C"/>
    <property type="match status" value="1"/>
</dbReference>
<keyword evidence="1" id="KW-0597">Phosphoprotein</keyword>
<accession>A0ABU1RTR6</accession>
<feature type="domain" description="Two component regulator three Y" evidence="3">
    <location>
        <begin position="677"/>
        <end position="734"/>
    </location>
</feature>
<gene>
    <name evidence="4" type="ORF">J2W94_002470</name>
</gene>
<comment type="caution">
    <text evidence="4">The sequence shown here is derived from an EMBL/GenBank/DDBJ whole genome shotgun (WGS) entry which is preliminary data.</text>
</comment>
<evidence type="ECO:0000256" key="2">
    <source>
        <dbReference type="SAM" id="SignalP"/>
    </source>
</evidence>
<dbReference type="PANTHER" id="PTHR43547">
    <property type="entry name" value="TWO-COMPONENT HISTIDINE KINASE"/>
    <property type="match status" value="1"/>
</dbReference>
<feature type="signal peptide" evidence="2">
    <location>
        <begin position="1"/>
        <end position="18"/>
    </location>
</feature>